<dbReference type="KEGG" id="slj:EGC82_14465"/>
<accession>A0A3G8LVN7</accession>
<dbReference type="InterPro" id="IPR043128">
    <property type="entry name" value="Rev_trsase/Diguanyl_cyclase"/>
</dbReference>
<dbReference type="InterPro" id="IPR032244">
    <property type="entry name" value="LapD_MoxY_N"/>
</dbReference>
<dbReference type="Pfam" id="PF00563">
    <property type="entry name" value="EAL"/>
    <property type="match status" value="1"/>
</dbReference>
<dbReference type="CDD" id="cd01948">
    <property type="entry name" value="EAL"/>
    <property type="match status" value="1"/>
</dbReference>
<evidence type="ECO:0000313" key="4">
    <source>
        <dbReference type="EMBL" id="AZG73853.1"/>
    </source>
</evidence>
<dbReference type="Pfam" id="PF16448">
    <property type="entry name" value="LapD_MoxY_N"/>
    <property type="match status" value="1"/>
</dbReference>
<dbReference type="EMBL" id="CP034015">
    <property type="protein sequence ID" value="AZG73853.1"/>
    <property type="molecule type" value="Genomic_DNA"/>
</dbReference>
<evidence type="ECO:0000259" key="3">
    <source>
        <dbReference type="PROSITE" id="PS50885"/>
    </source>
</evidence>
<keyword evidence="1" id="KW-1133">Transmembrane helix</keyword>
<dbReference type="Pfam" id="PF00990">
    <property type="entry name" value="GGDEF"/>
    <property type="match status" value="1"/>
</dbReference>
<dbReference type="InterPro" id="IPR003660">
    <property type="entry name" value="HAMP_dom"/>
</dbReference>
<dbReference type="PANTHER" id="PTHR33121:SF79">
    <property type="entry name" value="CYCLIC DI-GMP PHOSPHODIESTERASE PDED-RELATED"/>
    <property type="match status" value="1"/>
</dbReference>
<dbReference type="SUPFAM" id="SSF55073">
    <property type="entry name" value="Nucleotide cyclase"/>
    <property type="match status" value="1"/>
</dbReference>
<dbReference type="GO" id="GO:0016020">
    <property type="term" value="C:membrane"/>
    <property type="evidence" value="ECO:0007669"/>
    <property type="project" value="InterPro"/>
</dbReference>
<dbReference type="Gene3D" id="3.30.110.200">
    <property type="match status" value="1"/>
</dbReference>
<feature type="domain" description="HAMP" evidence="3">
    <location>
        <begin position="182"/>
        <end position="234"/>
    </location>
</feature>
<dbReference type="PANTHER" id="PTHR33121">
    <property type="entry name" value="CYCLIC DI-GMP PHOSPHODIESTERASE PDEF"/>
    <property type="match status" value="1"/>
</dbReference>
<protein>
    <submittedName>
        <fullName evidence="4">EAL domain-containing protein</fullName>
    </submittedName>
</protein>
<dbReference type="InterPro" id="IPR029787">
    <property type="entry name" value="Nucleotide_cyclase"/>
</dbReference>
<dbReference type="RefSeq" id="WP_124731386.1">
    <property type="nucleotide sequence ID" value="NZ_CBCSKC010000094.1"/>
</dbReference>
<gene>
    <name evidence="4" type="ORF">EGC82_14465</name>
</gene>
<feature type="transmembrane region" description="Helical" evidence="1">
    <location>
        <begin position="159"/>
        <end position="181"/>
    </location>
</feature>
<feature type="domain" description="EAL" evidence="2">
    <location>
        <begin position="432"/>
        <end position="682"/>
    </location>
</feature>
<dbReference type="Gene3D" id="6.20.270.20">
    <property type="entry name" value="LapD/MoxY periplasmic domain"/>
    <property type="match status" value="1"/>
</dbReference>
<dbReference type="SUPFAM" id="SSF141868">
    <property type="entry name" value="EAL domain-like"/>
    <property type="match status" value="1"/>
</dbReference>
<feature type="transmembrane region" description="Helical" evidence="1">
    <location>
        <begin position="15"/>
        <end position="34"/>
    </location>
</feature>
<reference evidence="5" key="1">
    <citation type="submission" date="2018-11" db="EMBL/GenBank/DDBJ databases">
        <title>Shewanella sp. M2.</title>
        <authorList>
            <person name="Hwang Y.J."/>
            <person name="Hwang C.Y."/>
        </authorList>
    </citation>
    <scope>NUCLEOTIDE SEQUENCE [LARGE SCALE GENOMIC DNA]</scope>
    <source>
        <strain evidence="5">LMG 19866</strain>
    </source>
</reference>
<dbReference type="GO" id="GO:0071111">
    <property type="term" value="F:cyclic-guanylate-specific phosphodiesterase activity"/>
    <property type="evidence" value="ECO:0007669"/>
    <property type="project" value="InterPro"/>
</dbReference>
<proteinExistence type="predicted"/>
<dbReference type="InterPro" id="IPR035919">
    <property type="entry name" value="EAL_sf"/>
</dbReference>
<keyword evidence="1" id="KW-0472">Membrane</keyword>
<dbReference type="Gene3D" id="3.20.20.450">
    <property type="entry name" value="EAL domain"/>
    <property type="match status" value="1"/>
</dbReference>
<dbReference type="OrthoDB" id="5894408at2"/>
<dbReference type="InterPro" id="IPR001633">
    <property type="entry name" value="EAL_dom"/>
</dbReference>
<dbReference type="Gene3D" id="3.30.70.270">
    <property type="match status" value="1"/>
</dbReference>
<dbReference type="SMART" id="SM00267">
    <property type="entry name" value="GGDEF"/>
    <property type="match status" value="1"/>
</dbReference>
<keyword evidence="1" id="KW-0812">Transmembrane</keyword>
<dbReference type="InterPro" id="IPR050706">
    <property type="entry name" value="Cyclic-di-GMP_PDE-like"/>
</dbReference>
<dbReference type="InterPro" id="IPR000160">
    <property type="entry name" value="GGDEF_dom"/>
</dbReference>
<name>A0A3G8LVN7_9GAMM</name>
<organism evidence="4 5">
    <name type="scientific">Shewanella livingstonensis</name>
    <dbReference type="NCBI Taxonomy" id="150120"/>
    <lineage>
        <taxon>Bacteria</taxon>
        <taxon>Pseudomonadati</taxon>
        <taxon>Pseudomonadota</taxon>
        <taxon>Gammaproteobacteria</taxon>
        <taxon>Alteromonadales</taxon>
        <taxon>Shewanellaceae</taxon>
        <taxon>Shewanella</taxon>
    </lineage>
</organism>
<dbReference type="AlphaFoldDB" id="A0A3G8LVN7"/>
<dbReference type="PROSITE" id="PS50885">
    <property type="entry name" value="HAMP"/>
    <property type="match status" value="1"/>
</dbReference>
<dbReference type="SMART" id="SM00052">
    <property type="entry name" value="EAL"/>
    <property type="match status" value="1"/>
</dbReference>
<dbReference type="Proteomes" id="UP000278035">
    <property type="component" value="Chromosome"/>
</dbReference>
<evidence type="ECO:0000313" key="5">
    <source>
        <dbReference type="Proteomes" id="UP000278035"/>
    </source>
</evidence>
<evidence type="ECO:0000259" key="2">
    <source>
        <dbReference type="PROSITE" id="PS50883"/>
    </source>
</evidence>
<dbReference type="InterPro" id="IPR042461">
    <property type="entry name" value="LapD_MoxY_peri_C"/>
</dbReference>
<dbReference type="GO" id="GO:0007165">
    <property type="term" value="P:signal transduction"/>
    <property type="evidence" value="ECO:0007669"/>
    <property type="project" value="InterPro"/>
</dbReference>
<keyword evidence="5" id="KW-1185">Reference proteome</keyword>
<evidence type="ECO:0000256" key="1">
    <source>
        <dbReference type="SAM" id="Phobius"/>
    </source>
</evidence>
<dbReference type="PROSITE" id="PS50883">
    <property type="entry name" value="EAL"/>
    <property type="match status" value="1"/>
</dbReference>
<sequence>MFTWKMFTKGMSLRLQLYLLIGCLSIFSFGAALYNNVSNMRGYLNEQLASHAQGAAHSLGLSISPYMDEEGLVIAETMTNAIFDSGYYQHIIFTDLDGKVLFERTNPQGNFAVPQWFINWFTLHPPVMTSEVSDGWRIAGTLEVQSHAGTSYKSLWDHAVTSFTSTLLLLAFALVCVYFILKAVLTPLSSIEKQAESVIQKRFELNPIKPFTSELRTLVNAINRMIENIQRSFNEQTKLAEALSHEVYIDPHTGLPNRRALLKKFESIQAEYEQHGNRFYLGLLSMTSLKQVNDDEGYGSGDDYILSGAALFSTQMKSLQEATLYRISGSEFAFLSLLTEDAAKEVDQQIASSILIESSSRFSNGFAKHSITRVNHQEDFADVVMRLDNQLVHNQYADNTKGLVSAKGMQKNHSREEWVGILTQFTQYFKNEINHSNSKDFAIKCIPLDKLFDLMLQPVVDDNQSILYVESFVRFKVEGENLSTLDVFAMAERLGVLQDLEQAVVCFIFYKLQHIEHTRVAINISNRALHNPVFTDWLFDLYQKLHKTLPPLLYEFNESGAMLSLESTEKFITRAKQLDIDIAIERFGSSLSSFCYIRNLNIDYIKIDPSYVRDIAQSDTRFFVQTVIQICHGIGIKIIAPQVESAVIGEYFSLMNIDGLQGNGLYAVRNFSTIIPANATSTWISALQLNYFSHSPNHEAE</sequence>